<dbReference type="AlphaFoldDB" id="A0A6L8KFJ7"/>
<keyword evidence="3" id="KW-1185">Reference proteome</keyword>
<dbReference type="EMBL" id="WWCN01000024">
    <property type="protein sequence ID" value="MYM26223.1"/>
    <property type="molecule type" value="Genomic_DNA"/>
</dbReference>
<proteinExistence type="predicted"/>
<dbReference type="Proteomes" id="UP000479335">
    <property type="component" value="Unassembled WGS sequence"/>
</dbReference>
<evidence type="ECO:0000313" key="2">
    <source>
        <dbReference type="EMBL" id="MYM26223.1"/>
    </source>
</evidence>
<evidence type="ECO:0000313" key="3">
    <source>
        <dbReference type="Proteomes" id="UP000479335"/>
    </source>
</evidence>
<dbReference type="Pfam" id="PF08895">
    <property type="entry name" value="DUF1840"/>
    <property type="match status" value="1"/>
</dbReference>
<sequence length="113" mass="12809">MLIAFKSKSSPEVLMYQEHAQRILDLLHKNPKRGVITAAEAAQALSILEHEVAETKLHPETDVEHDAHTHEQEDGETKEHAQLQRVGFSARAFPLLEMLRTAKAENEHIIWGI</sequence>
<gene>
    <name evidence="2" type="ORF">GTP46_26695</name>
</gene>
<accession>A0A6L8KFJ7</accession>
<dbReference type="RefSeq" id="WP_161009663.1">
    <property type="nucleotide sequence ID" value="NZ_WWCN01000024.1"/>
</dbReference>
<name>A0A6L8KFJ7_9BURK</name>
<evidence type="ECO:0000256" key="1">
    <source>
        <dbReference type="SAM" id="MobiDB-lite"/>
    </source>
</evidence>
<dbReference type="InterPro" id="IPR014991">
    <property type="entry name" value="DUF1840"/>
</dbReference>
<protein>
    <submittedName>
        <fullName evidence="2">DUF1840 family protein</fullName>
    </submittedName>
</protein>
<comment type="caution">
    <text evidence="2">The sequence shown here is derived from an EMBL/GenBank/DDBJ whole genome shotgun (WGS) entry which is preliminary data.</text>
</comment>
<reference evidence="2 3" key="1">
    <citation type="submission" date="2019-12" db="EMBL/GenBank/DDBJ databases">
        <title>Novel species isolated from a subtropical stream in China.</title>
        <authorList>
            <person name="Lu H."/>
        </authorList>
    </citation>
    <scope>NUCLEOTIDE SEQUENCE [LARGE SCALE GENOMIC DNA]</scope>
    <source>
        <strain evidence="2 3">FT135W</strain>
    </source>
</reference>
<feature type="region of interest" description="Disordered" evidence="1">
    <location>
        <begin position="60"/>
        <end position="81"/>
    </location>
</feature>
<organism evidence="2 3">
    <name type="scientific">Duganella flavida</name>
    <dbReference type="NCBI Taxonomy" id="2692175"/>
    <lineage>
        <taxon>Bacteria</taxon>
        <taxon>Pseudomonadati</taxon>
        <taxon>Pseudomonadota</taxon>
        <taxon>Betaproteobacteria</taxon>
        <taxon>Burkholderiales</taxon>
        <taxon>Oxalobacteraceae</taxon>
        <taxon>Telluria group</taxon>
        <taxon>Duganella</taxon>
    </lineage>
</organism>